<organism evidence="1 2">
    <name type="scientific">Paracoccus denitrificans (strain Pd 1222)</name>
    <dbReference type="NCBI Taxonomy" id="318586"/>
    <lineage>
        <taxon>Bacteria</taxon>
        <taxon>Pseudomonadati</taxon>
        <taxon>Pseudomonadota</taxon>
        <taxon>Alphaproteobacteria</taxon>
        <taxon>Rhodobacterales</taxon>
        <taxon>Paracoccaceae</taxon>
        <taxon>Paracoccus</taxon>
    </lineage>
</organism>
<evidence type="ECO:0000313" key="2">
    <source>
        <dbReference type="Proteomes" id="UP000000361"/>
    </source>
</evidence>
<sequence length="111" mass="12370">MRCPPFRPFRQKSFIMEIHWGTPLSFVISSAGEVQKFSTIEQARYWLRRRWPVSNTAQHHALEQLDAALHCLVSVGSARRAFIAAAKAAGFVPETSIAQSARPLSACMATI</sequence>
<evidence type="ECO:0000313" key="1">
    <source>
        <dbReference type="EMBL" id="ABL71222.1"/>
    </source>
</evidence>
<gene>
    <name evidence="1" type="ordered locus">Pden_3141</name>
</gene>
<dbReference type="EnsemblBacteria" id="ABL71222">
    <property type="protein sequence ID" value="ABL71222"/>
    <property type="gene ID" value="Pden_3141"/>
</dbReference>
<keyword evidence="2" id="KW-1185">Reference proteome</keyword>
<dbReference type="HOGENOM" id="CLU_164051_0_0_5"/>
<dbReference type="InterPro" id="IPR010385">
    <property type="entry name" value="DUF982"/>
</dbReference>
<dbReference type="eggNOG" id="ENOG5032ZF1">
    <property type="taxonomic scope" value="Bacteria"/>
</dbReference>
<dbReference type="EMBL" id="CP000490">
    <property type="protein sequence ID" value="ABL71222.1"/>
    <property type="molecule type" value="Genomic_DNA"/>
</dbReference>
<proteinExistence type="predicted"/>
<protein>
    <recommendedName>
        <fullName evidence="3">DUF982 domain-containing protein</fullName>
    </recommendedName>
</protein>
<accession>A1B6S8</accession>
<dbReference type="Gene3D" id="6.10.250.730">
    <property type="match status" value="1"/>
</dbReference>
<reference evidence="2" key="1">
    <citation type="submission" date="2006-12" db="EMBL/GenBank/DDBJ databases">
        <title>Complete sequence of chromosome 2 of Paracoccus denitrificans PD1222.</title>
        <authorList>
            <person name="Copeland A."/>
            <person name="Lucas S."/>
            <person name="Lapidus A."/>
            <person name="Barry K."/>
            <person name="Detter J.C."/>
            <person name="Glavina del Rio T."/>
            <person name="Hammon N."/>
            <person name="Israni S."/>
            <person name="Dalin E."/>
            <person name="Tice H."/>
            <person name="Pitluck S."/>
            <person name="Munk A.C."/>
            <person name="Brettin T."/>
            <person name="Bruce D."/>
            <person name="Han C."/>
            <person name="Tapia R."/>
            <person name="Gilna P."/>
            <person name="Schmutz J."/>
            <person name="Larimer F."/>
            <person name="Land M."/>
            <person name="Hauser L."/>
            <person name="Kyrpides N."/>
            <person name="Lykidis A."/>
            <person name="Spiro S."/>
            <person name="Richardson D.J."/>
            <person name="Moir J.W.B."/>
            <person name="Ferguson S.J."/>
            <person name="van Spanning R.J.M."/>
            <person name="Richardson P."/>
        </authorList>
    </citation>
    <scope>NUCLEOTIDE SEQUENCE [LARGE SCALE GENOMIC DNA]</scope>
    <source>
        <strain evidence="2">Pd 1222</strain>
    </source>
</reference>
<dbReference type="Pfam" id="PF06169">
    <property type="entry name" value="DUF982"/>
    <property type="match status" value="1"/>
</dbReference>
<dbReference type="KEGG" id="pde:Pden_3141"/>
<dbReference type="Proteomes" id="UP000000361">
    <property type="component" value="Chromosome 2"/>
</dbReference>
<name>A1B6S8_PARDP</name>
<evidence type="ECO:0008006" key="3">
    <source>
        <dbReference type="Google" id="ProtNLM"/>
    </source>
</evidence>
<dbReference type="AlphaFoldDB" id="A1B6S8"/>